<sequence length="112" mass="12156">MDSSIGQAHSLNDDDDFVATLPRRQELSAHEKSPTVESPSVAHHSQEEPQSHGAQQSDFLSESVLAMISSAVDKIIRRSGDRTSERGVGQTEALGVGDQEHHVAVDLTSLRR</sequence>
<dbReference type="EMBL" id="CACTIH010007283">
    <property type="protein sequence ID" value="CAA3007679.1"/>
    <property type="molecule type" value="Genomic_DNA"/>
</dbReference>
<protein>
    <submittedName>
        <fullName evidence="2">Uncharacterized protein</fullName>
    </submittedName>
</protein>
<proteinExistence type="predicted"/>
<feature type="region of interest" description="Disordered" evidence="1">
    <location>
        <begin position="78"/>
        <end position="112"/>
    </location>
</feature>
<dbReference type="AlphaFoldDB" id="A0A8S0TVY8"/>
<name>A0A8S0TVY8_OLEEU</name>
<evidence type="ECO:0000313" key="3">
    <source>
        <dbReference type="Proteomes" id="UP000594638"/>
    </source>
</evidence>
<evidence type="ECO:0000256" key="1">
    <source>
        <dbReference type="SAM" id="MobiDB-lite"/>
    </source>
</evidence>
<accession>A0A8S0TVY8</accession>
<keyword evidence="3" id="KW-1185">Reference proteome</keyword>
<evidence type="ECO:0000313" key="2">
    <source>
        <dbReference type="EMBL" id="CAA3007679.1"/>
    </source>
</evidence>
<dbReference type="Proteomes" id="UP000594638">
    <property type="component" value="Unassembled WGS sequence"/>
</dbReference>
<dbReference type="Gramene" id="OE9A116897T1">
    <property type="protein sequence ID" value="OE9A116897C1"/>
    <property type="gene ID" value="OE9A116897"/>
</dbReference>
<feature type="compositionally biased region" description="Polar residues" evidence="1">
    <location>
        <begin position="1"/>
        <end position="10"/>
    </location>
</feature>
<feature type="compositionally biased region" description="Basic and acidic residues" evidence="1">
    <location>
        <begin position="23"/>
        <end position="34"/>
    </location>
</feature>
<organism evidence="2 3">
    <name type="scientific">Olea europaea subsp. europaea</name>
    <dbReference type="NCBI Taxonomy" id="158383"/>
    <lineage>
        <taxon>Eukaryota</taxon>
        <taxon>Viridiplantae</taxon>
        <taxon>Streptophyta</taxon>
        <taxon>Embryophyta</taxon>
        <taxon>Tracheophyta</taxon>
        <taxon>Spermatophyta</taxon>
        <taxon>Magnoliopsida</taxon>
        <taxon>eudicotyledons</taxon>
        <taxon>Gunneridae</taxon>
        <taxon>Pentapetalae</taxon>
        <taxon>asterids</taxon>
        <taxon>lamiids</taxon>
        <taxon>Lamiales</taxon>
        <taxon>Oleaceae</taxon>
        <taxon>Oleeae</taxon>
        <taxon>Olea</taxon>
    </lineage>
</organism>
<comment type="caution">
    <text evidence="2">The sequence shown here is derived from an EMBL/GenBank/DDBJ whole genome shotgun (WGS) entry which is preliminary data.</text>
</comment>
<reference evidence="2 3" key="1">
    <citation type="submission" date="2019-12" db="EMBL/GenBank/DDBJ databases">
        <authorList>
            <person name="Alioto T."/>
            <person name="Alioto T."/>
            <person name="Gomez Garrido J."/>
        </authorList>
    </citation>
    <scope>NUCLEOTIDE SEQUENCE [LARGE SCALE GENOMIC DNA]</scope>
</reference>
<gene>
    <name evidence="2" type="ORF">OLEA9_A116897</name>
</gene>
<feature type="region of interest" description="Disordered" evidence="1">
    <location>
        <begin position="1"/>
        <end position="60"/>
    </location>
</feature>